<dbReference type="InterPro" id="IPR011663">
    <property type="entry name" value="UTRA"/>
</dbReference>
<dbReference type="HOGENOM" id="CLU_063236_2_2_6"/>
<accession>A0A090ITK7</accession>
<dbReference type="Proteomes" id="UP000032427">
    <property type="component" value="Chromosome 1"/>
</dbReference>
<evidence type="ECO:0000313" key="5">
    <source>
        <dbReference type="EMBL" id="CED71695.1"/>
    </source>
</evidence>
<evidence type="ECO:0000256" key="1">
    <source>
        <dbReference type="ARBA" id="ARBA00023015"/>
    </source>
</evidence>
<sequence>MQYLAIKDAIEEQIESGMLKAGHKLPSERVLAESFSTTRITLREALNHLALSGKIYREERRGWFISAARFCFNPKFDTDLSIILQAQKWLFSTRCLDEKRLLAPKEIADKLQLEPFSYVRQYTKLWLIEGRSAAIQYQYVAESEFSSIEKMDREENLVEYLQEHYLYKANRNRVEVGIAPATGFESSALHISSGSILLSVTQTAINNKESAYLLQELRICHDMVAVEID</sequence>
<keyword evidence="3" id="KW-0804">Transcription</keyword>
<dbReference type="InterPro" id="IPR028978">
    <property type="entry name" value="Chorismate_lyase_/UTRA_dom_sf"/>
</dbReference>
<organism evidence="5 6">
    <name type="scientific">Aliivibrio wodanis</name>
    <dbReference type="NCBI Taxonomy" id="80852"/>
    <lineage>
        <taxon>Bacteria</taxon>
        <taxon>Pseudomonadati</taxon>
        <taxon>Pseudomonadota</taxon>
        <taxon>Gammaproteobacteria</taxon>
        <taxon>Vibrionales</taxon>
        <taxon>Vibrionaceae</taxon>
        <taxon>Aliivibrio</taxon>
    </lineage>
</organism>
<dbReference type="GO" id="GO:0003700">
    <property type="term" value="F:DNA-binding transcription factor activity"/>
    <property type="evidence" value="ECO:0007669"/>
    <property type="project" value="InterPro"/>
</dbReference>
<dbReference type="PANTHER" id="PTHR44846">
    <property type="entry name" value="MANNOSYL-D-GLYCERATE TRANSPORT/METABOLISM SYSTEM REPRESSOR MNGR-RELATED"/>
    <property type="match status" value="1"/>
</dbReference>
<dbReference type="InterPro" id="IPR036390">
    <property type="entry name" value="WH_DNA-bd_sf"/>
</dbReference>
<dbReference type="CDD" id="cd07377">
    <property type="entry name" value="WHTH_GntR"/>
    <property type="match status" value="1"/>
</dbReference>
<dbReference type="InterPro" id="IPR050679">
    <property type="entry name" value="Bact_HTH_transcr_reg"/>
</dbReference>
<dbReference type="PROSITE" id="PS50949">
    <property type="entry name" value="HTH_GNTR"/>
    <property type="match status" value="1"/>
</dbReference>
<dbReference type="GO" id="GO:0045892">
    <property type="term" value="P:negative regulation of DNA-templated transcription"/>
    <property type="evidence" value="ECO:0007669"/>
    <property type="project" value="TreeGrafter"/>
</dbReference>
<dbReference type="GeneID" id="28541182"/>
<keyword evidence="6" id="KW-1185">Reference proteome</keyword>
<dbReference type="STRING" id="80852.AWOD_I_1624"/>
<keyword evidence="1" id="KW-0805">Transcription regulation</keyword>
<dbReference type="SUPFAM" id="SSF64288">
    <property type="entry name" value="Chorismate lyase-like"/>
    <property type="match status" value="1"/>
</dbReference>
<protein>
    <submittedName>
        <fullName evidence="5">Transcription regulator, GntR family</fullName>
    </submittedName>
</protein>
<dbReference type="SMART" id="SM00866">
    <property type="entry name" value="UTRA"/>
    <property type="match status" value="1"/>
</dbReference>
<dbReference type="AlphaFoldDB" id="A0A090ITK7"/>
<feature type="domain" description="HTH gntR-type" evidence="4">
    <location>
        <begin position="1"/>
        <end position="68"/>
    </location>
</feature>
<dbReference type="GO" id="GO:0003677">
    <property type="term" value="F:DNA binding"/>
    <property type="evidence" value="ECO:0007669"/>
    <property type="project" value="UniProtKB-KW"/>
</dbReference>
<evidence type="ECO:0000259" key="4">
    <source>
        <dbReference type="PROSITE" id="PS50949"/>
    </source>
</evidence>
<dbReference type="Pfam" id="PF00392">
    <property type="entry name" value="GntR"/>
    <property type="match status" value="1"/>
</dbReference>
<dbReference type="SUPFAM" id="SSF46785">
    <property type="entry name" value="Winged helix' DNA-binding domain"/>
    <property type="match status" value="1"/>
</dbReference>
<dbReference type="EMBL" id="LN554846">
    <property type="protein sequence ID" value="CED71695.1"/>
    <property type="molecule type" value="Genomic_DNA"/>
</dbReference>
<dbReference type="InterPro" id="IPR000524">
    <property type="entry name" value="Tscrpt_reg_HTH_GntR"/>
</dbReference>
<keyword evidence="2" id="KW-0238">DNA-binding</keyword>
<dbReference type="OrthoDB" id="9784545at2"/>
<dbReference type="SMART" id="SM00345">
    <property type="entry name" value="HTH_GNTR"/>
    <property type="match status" value="1"/>
</dbReference>
<gene>
    <name evidence="5" type="ORF">AWOD_I_1624</name>
</gene>
<name>A0A090ITK7_9GAMM</name>
<dbReference type="Pfam" id="PF07702">
    <property type="entry name" value="UTRA"/>
    <property type="match status" value="1"/>
</dbReference>
<evidence type="ECO:0000256" key="3">
    <source>
        <dbReference type="ARBA" id="ARBA00023163"/>
    </source>
</evidence>
<evidence type="ECO:0000256" key="2">
    <source>
        <dbReference type="ARBA" id="ARBA00023125"/>
    </source>
</evidence>
<dbReference type="Gene3D" id="1.10.10.10">
    <property type="entry name" value="Winged helix-like DNA-binding domain superfamily/Winged helix DNA-binding domain"/>
    <property type="match status" value="1"/>
</dbReference>
<dbReference type="KEGG" id="awd:AWOD_I_1624"/>
<dbReference type="Gene3D" id="3.40.1410.10">
    <property type="entry name" value="Chorismate lyase-like"/>
    <property type="match status" value="1"/>
</dbReference>
<evidence type="ECO:0000313" key="6">
    <source>
        <dbReference type="Proteomes" id="UP000032427"/>
    </source>
</evidence>
<dbReference type="PATRIC" id="fig|80852.17.peg.1674"/>
<dbReference type="InterPro" id="IPR036388">
    <property type="entry name" value="WH-like_DNA-bd_sf"/>
</dbReference>
<reference evidence="6" key="1">
    <citation type="submission" date="2014-09" db="EMBL/GenBank/DDBJ databases">
        <authorList>
            <person name="Hjerde E."/>
        </authorList>
    </citation>
    <scope>NUCLEOTIDE SEQUENCE [LARGE SCALE GENOMIC DNA]</scope>
    <source>
        <strain evidence="6">06/09/139</strain>
    </source>
</reference>
<dbReference type="PRINTS" id="PR00035">
    <property type="entry name" value="HTHGNTR"/>
</dbReference>
<proteinExistence type="predicted"/>
<dbReference type="PANTHER" id="PTHR44846:SF7">
    <property type="entry name" value="TRANSCRIPTIONAL REGULATOR OF 2-AMINOETHYLPHOSPHONATE DEGRADATION OPERONS-RELATED"/>
    <property type="match status" value="1"/>
</dbReference>